<dbReference type="GO" id="GO:0005765">
    <property type="term" value="C:lysosomal membrane"/>
    <property type="evidence" value="ECO:0007669"/>
    <property type="project" value="UniProtKB-SubCell"/>
</dbReference>
<dbReference type="InterPro" id="IPR050266">
    <property type="entry name" value="AB_hydrolase_sf"/>
</dbReference>
<dbReference type="Gene3D" id="3.40.50.1820">
    <property type="entry name" value="alpha/beta hydrolase"/>
    <property type="match status" value="1"/>
</dbReference>
<comment type="catalytic activity">
    <reaction evidence="6">
        <text>1-dodecanoylglycerol + H2O = dodecanoate + glycerol + H(+)</text>
        <dbReference type="Rhea" id="RHEA:44316"/>
        <dbReference type="ChEBI" id="CHEBI:15377"/>
        <dbReference type="ChEBI" id="CHEBI:15378"/>
        <dbReference type="ChEBI" id="CHEBI:17754"/>
        <dbReference type="ChEBI" id="CHEBI:18262"/>
        <dbReference type="ChEBI" id="CHEBI:75539"/>
    </reaction>
</comment>
<organism evidence="9 11">
    <name type="scientific">Rotaria sordida</name>
    <dbReference type="NCBI Taxonomy" id="392033"/>
    <lineage>
        <taxon>Eukaryota</taxon>
        <taxon>Metazoa</taxon>
        <taxon>Spiralia</taxon>
        <taxon>Gnathifera</taxon>
        <taxon>Rotifera</taxon>
        <taxon>Eurotatoria</taxon>
        <taxon>Bdelloidea</taxon>
        <taxon>Philodinida</taxon>
        <taxon>Philodinidae</taxon>
        <taxon>Rotaria</taxon>
    </lineage>
</organism>
<dbReference type="PANTHER" id="PTHR43798">
    <property type="entry name" value="MONOACYLGLYCEROL LIPASE"/>
    <property type="match status" value="1"/>
</dbReference>
<dbReference type="EC" id="3.1.1.23" evidence="2"/>
<evidence type="ECO:0000313" key="12">
    <source>
        <dbReference type="Proteomes" id="UP000663870"/>
    </source>
</evidence>
<dbReference type="GO" id="GO:0047372">
    <property type="term" value="F:monoacylglycerol lipase activity"/>
    <property type="evidence" value="ECO:0007669"/>
    <property type="project" value="UniProtKB-EC"/>
</dbReference>
<dbReference type="InterPro" id="IPR029058">
    <property type="entry name" value="AB_hydrolase_fold"/>
</dbReference>
<dbReference type="GO" id="GO:0031902">
    <property type="term" value="C:late endosome membrane"/>
    <property type="evidence" value="ECO:0007669"/>
    <property type="project" value="UniProtKB-SubCell"/>
</dbReference>
<dbReference type="Proteomes" id="UP000663854">
    <property type="component" value="Unassembled WGS sequence"/>
</dbReference>
<evidence type="ECO:0000256" key="2">
    <source>
        <dbReference type="ARBA" id="ARBA00013254"/>
    </source>
</evidence>
<dbReference type="PRINTS" id="PR00111">
    <property type="entry name" value="ABHYDROLASE"/>
</dbReference>
<dbReference type="GO" id="GO:0046464">
    <property type="term" value="P:acylglycerol catabolic process"/>
    <property type="evidence" value="ECO:0007669"/>
    <property type="project" value="TreeGrafter"/>
</dbReference>
<dbReference type="EMBL" id="CAJNOH010001295">
    <property type="protein sequence ID" value="CAF1201053.1"/>
    <property type="molecule type" value="Genomic_DNA"/>
</dbReference>
<accession>A0A814W705</accession>
<keyword evidence="12" id="KW-1185">Reference proteome</keyword>
<protein>
    <recommendedName>
        <fullName evidence="2">acylglycerol lipase</fullName>
        <ecNumber evidence="2">3.1.1.23</ecNumber>
    </recommendedName>
</protein>
<evidence type="ECO:0000313" key="9">
    <source>
        <dbReference type="EMBL" id="CAF1201053.1"/>
    </source>
</evidence>
<feature type="domain" description="Serine aminopeptidase S33" evidence="8">
    <location>
        <begin position="76"/>
        <end position="313"/>
    </location>
</feature>
<evidence type="ECO:0000256" key="1">
    <source>
        <dbReference type="ARBA" id="ARBA00001613"/>
    </source>
</evidence>
<evidence type="ECO:0000256" key="5">
    <source>
        <dbReference type="ARBA" id="ARBA00046308"/>
    </source>
</evidence>
<dbReference type="Pfam" id="PF12146">
    <property type="entry name" value="Hydrolase_4"/>
    <property type="match status" value="1"/>
</dbReference>
<evidence type="ECO:0000256" key="3">
    <source>
        <dbReference type="ARBA" id="ARBA00037797"/>
    </source>
</evidence>
<dbReference type="Proteomes" id="UP000663870">
    <property type="component" value="Unassembled WGS sequence"/>
</dbReference>
<dbReference type="InterPro" id="IPR022742">
    <property type="entry name" value="Hydrolase_4"/>
</dbReference>
<comment type="function">
    <text evidence="7">Lipase that preferentially hydrolysis medium-chain saturated monoacylglycerols including 2-arachidonoylglycerol. Through 2-arachidonoylglycerol degradation may regulate endocannabinoid signaling pathways. Also has a lysophosphatidyl lipase activity with a preference for lysophosphatidylglycerol among other lysophospholipids. Also able to degrade bis(monoacylglycero)phosphate (BMP) and constitutes the major enzyme for BMP catabolism. BMP, also known as lysobisphosphatidic acid, is enriched in late endosomes and lysosomes and plays a key role in the formation of intraluminal vesicles and in lipid sorting.</text>
</comment>
<dbReference type="SUPFAM" id="SSF53474">
    <property type="entry name" value="alpha/beta-Hydrolases"/>
    <property type="match status" value="1"/>
</dbReference>
<evidence type="ECO:0000259" key="8">
    <source>
        <dbReference type="Pfam" id="PF12146"/>
    </source>
</evidence>
<evidence type="ECO:0000256" key="7">
    <source>
        <dbReference type="ARBA" id="ARBA00049568"/>
    </source>
</evidence>
<evidence type="ECO:0000256" key="4">
    <source>
        <dbReference type="ARBA" id="ARBA00037874"/>
    </source>
</evidence>
<dbReference type="AlphaFoldDB" id="A0A814W705"/>
<proteinExistence type="predicted"/>
<name>A0A814W705_9BILA</name>
<dbReference type="GO" id="GO:0031966">
    <property type="term" value="C:mitochondrial membrane"/>
    <property type="evidence" value="ECO:0007669"/>
    <property type="project" value="UniProtKB-SubCell"/>
</dbReference>
<dbReference type="PANTHER" id="PTHR43798:SF5">
    <property type="entry name" value="MONOACYLGLYCEROL LIPASE ABHD6"/>
    <property type="match status" value="1"/>
</dbReference>
<reference evidence="9" key="1">
    <citation type="submission" date="2021-02" db="EMBL/GenBank/DDBJ databases">
        <authorList>
            <person name="Nowell W R."/>
        </authorList>
    </citation>
    <scope>NUCLEOTIDE SEQUENCE</scope>
</reference>
<gene>
    <name evidence="10" type="ORF">JXQ802_LOCUS38819</name>
    <name evidence="9" type="ORF">PYM288_LOCUS24875</name>
</gene>
<comment type="catalytic activity">
    <reaction evidence="1">
        <text>Hydrolyzes glycerol monoesters of long-chain fatty acids.</text>
        <dbReference type="EC" id="3.1.1.23"/>
    </reaction>
</comment>
<evidence type="ECO:0000313" key="10">
    <source>
        <dbReference type="EMBL" id="CAF1472501.1"/>
    </source>
</evidence>
<comment type="caution">
    <text evidence="9">The sequence shown here is derived from an EMBL/GenBank/DDBJ whole genome shotgun (WGS) entry which is preliminary data.</text>
</comment>
<comment type="subcellular location">
    <subcellularLocation>
        <location evidence="3">Late endosome membrane</location>
        <topology evidence="3">Single-pass type II membrane protein</topology>
    </subcellularLocation>
    <subcellularLocation>
        <location evidence="4">Lysosome membrane</location>
        <topology evidence="4">Single-pass type II membrane protein</topology>
    </subcellularLocation>
    <subcellularLocation>
        <location evidence="5">Mitochondrion membrane</location>
        <topology evidence="5">Single-pass type II membrane protein</topology>
    </subcellularLocation>
</comment>
<evidence type="ECO:0000256" key="6">
    <source>
        <dbReference type="ARBA" id="ARBA00047662"/>
    </source>
</evidence>
<dbReference type="EMBL" id="CAJNOL010002184">
    <property type="protein sequence ID" value="CAF1472501.1"/>
    <property type="molecule type" value="Genomic_DNA"/>
</dbReference>
<evidence type="ECO:0000313" key="11">
    <source>
        <dbReference type="Proteomes" id="UP000663854"/>
    </source>
</evidence>
<sequence>MLFLILFLIILICIILFKLHDYLTFQRGRLSRSYDRTSTTPITKMGPDQFIELSFGTVHYIYHPSSSSSLSLPLNIFVHGYSTPMEMWQYIFPTFVKDNQPCLIYDLYGRGWSDAPYVSMNIDIFVCQLAELLYALNLSYEKYNLFGVSMGGAIIQRFTELYPSRVSKLILCCPAGLNLVKPSKIRMFMISLPIIGPIVFKYVMKHHDDEKERLQWAFPDKEYYEEYKNLFRLGCQQHPGYLRSLFSTLTNFNFESSLKSIEFIAKLNIPILIIWGDNDTLIPVENAYRYHQLYKNSSLTIIPGATHMLLLEHTQQIIDSIRAFFEKYKSN</sequence>
<dbReference type="InterPro" id="IPR000073">
    <property type="entry name" value="AB_hydrolase_1"/>
</dbReference>